<reference evidence="2" key="1">
    <citation type="submission" date="2007-12" db="EMBL/GenBank/DDBJ databases">
        <title>Annotation of Entamoeba dispar SAW760.</title>
        <authorList>
            <person name="Lorenzi H."/>
            <person name="Inman J."/>
            <person name="Schobel S."/>
            <person name="Amedeo P."/>
            <person name="Caler E."/>
        </authorList>
    </citation>
    <scope>NUCLEOTIDE SEQUENCE [LARGE SCALE GENOMIC DNA]</scope>
    <source>
        <strain evidence="2">ATCC PRA-260 / SAW760</strain>
    </source>
</reference>
<protein>
    <recommendedName>
        <fullName evidence="3">TLDc domain-containing protein</fullName>
    </recommendedName>
</protein>
<dbReference type="EMBL" id="DS547849">
    <property type="protein sequence ID" value="EDR30036.1"/>
    <property type="molecule type" value="Genomic_DNA"/>
</dbReference>
<dbReference type="eggNOG" id="ENOG502RD78">
    <property type="taxonomic scope" value="Eukaryota"/>
</dbReference>
<name>B0E5Z9_ENTDS</name>
<keyword evidence="2" id="KW-1185">Reference proteome</keyword>
<gene>
    <name evidence="1" type="ORF">EDI_154030</name>
</gene>
<dbReference type="RefSeq" id="XP_001733820.1">
    <property type="nucleotide sequence ID" value="XM_001733768.1"/>
</dbReference>
<dbReference type="KEGG" id="edi:EDI_154030"/>
<accession>B0E5Z9</accession>
<dbReference type="VEuPathDB" id="AmoebaDB:EDI_154030"/>
<dbReference type="Proteomes" id="UP000008076">
    <property type="component" value="Unassembled WGS sequence"/>
</dbReference>
<organism evidence="2">
    <name type="scientific">Entamoeba dispar (strain ATCC PRA-260 / SAW760)</name>
    <dbReference type="NCBI Taxonomy" id="370354"/>
    <lineage>
        <taxon>Eukaryota</taxon>
        <taxon>Amoebozoa</taxon>
        <taxon>Evosea</taxon>
        <taxon>Archamoebae</taxon>
        <taxon>Mastigamoebida</taxon>
        <taxon>Entamoebidae</taxon>
        <taxon>Entamoeba</taxon>
    </lineage>
</organism>
<evidence type="ECO:0008006" key="3">
    <source>
        <dbReference type="Google" id="ProtNLM"/>
    </source>
</evidence>
<proteinExistence type="predicted"/>
<evidence type="ECO:0000313" key="2">
    <source>
        <dbReference type="Proteomes" id="UP000008076"/>
    </source>
</evidence>
<dbReference type="AlphaFoldDB" id="B0E5Z9"/>
<evidence type="ECO:0000313" key="1">
    <source>
        <dbReference type="EMBL" id="EDR30036.1"/>
    </source>
</evidence>
<sequence length="351" mass="39631">MNQEISICGINVGVNEIVTGKLLNEIVFNLLSQINISKSSTIKKSTKFLSLTQSQDTSNQNIQKFEEIQSYPIEQKGNRDKLALLNSPSQINLETSCSLFANKIDTIPTTNQIINIPSNQTNSMQKKSEVIQPSESISSIGEGLKERANTEILTKEVCIHEDKDFEGDLKYIKESIPFFYKWTKLNQCRLVFDSTIEYDPDEHEVSSFNRLILNKENLLFIYQTNLKSHIAGIFIKDKIKVIGKNILKEDSFPFSLKCNGELNVSKKFVRCKAQGLCPLELILTATSQIDFSNKPFFFIYGNRESSLKVGFSLCYSTLSDEFVDIRGTLNCCTAMGGNSFDVGRIVVVQLY</sequence>
<dbReference type="OMA" id="VRCKAQG"/>
<dbReference type="GeneID" id="5878705"/>
<dbReference type="OrthoDB" id="28942at2759"/>